<dbReference type="Proteomes" id="UP000605259">
    <property type="component" value="Unassembled WGS sequence"/>
</dbReference>
<dbReference type="AlphaFoldDB" id="A0A917ANE5"/>
<protein>
    <submittedName>
        <fullName evidence="1">Uncharacterized protein</fullName>
    </submittedName>
</protein>
<evidence type="ECO:0000313" key="1">
    <source>
        <dbReference type="EMBL" id="GGE63517.1"/>
    </source>
</evidence>
<reference evidence="1" key="2">
    <citation type="submission" date="2020-09" db="EMBL/GenBank/DDBJ databases">
        <authorList>
            <person name="Sun Q."/>
            <person name="Zhou Y."/>
        </authorList>
    </citation>
    <scope>NUCLEOTIDE SEQUENCE</scope>
    <source>
        <strain evidence="1">CGMCC 1.12698</strain>
    </source>
</reference>
<name>A0A917ANE5_9BACI</name>
<gene>
    <name evidence="1" type="ORF">GCM10007140_12190</name>
</gene>
<organism evidence="1 2">
    <name type="scientific">Priestia taiwanensis</name>
    <dbReference type="NCBI Taxonomy" id="1347902"/>
    <lineage>
        <taxon>Bacteria</taxon>
        <taxon>Bacillati</taxon>
        <taxon>Bacillota</taxon>
        <taxon>Bacilli</taxon>
        <taxon>Bacillales</taxon>
        <taxon>Bacillaceae</taxon>
        <taxon>Priestia</taxon>
    </lineage>
</organism>
<sequence>MANLQSVADAIVEAVTGKKVTHAPKVETKAVYIRTYGVDADGVKAFIEFIYSKKWAGKVDITGGDMWVKCETAELVGSMVDEAKAFVEGKGWWYNVYDVK</sequence>
<evidence type="ECO:0000313" key="2">
    <source>
        <dbReference type="Proteomes" id="UP000605259"/>
    </source>
</evidence>
<proteinExistence type="predicted"/>
<dbReference type="EMBL" id="BMFK01000001">
    <property type="protein sequence ID" value="GGE63517.1"/>
    <property type="molecule type" value="Genomic_DNA"/>
</dbReference>
<keyword evidence="2" id="KW-1185">Reference proteome</keyword>
<reference evidence="1" key="1">
    <citation type="journal article" date="2014" name="Int. J. Syst. Evol. Microbiol.">
        <title>Complete genome sequence of Corynebacterium casei LMG S-19264T (=DSM 44701T), isolated from a smear-ripened cheese.</title>
        <authorList>
            <consortium name="US DOE Joint Genome Institute (JGI-PGF)"/>
            <person name="Walter F."/>
            <person name="Albersmeier A."/>
            <person name="Kalinowski J."/>
            <person name="Ruckert C."/>
        </authorList>
    </citation>
    <scope>NUCLEOTIDE SEQUENCE</scope>
    <source>
        <strain evidence="1">CGMCC 1.12698</strain>
    </source>
</reference>
<accession>A0A917ANE5</accession>
<comment type="caution">
    <text evidence="1">The sequence shown here is derived from an EMBL/GenBank/DDBJ whole genome shotgun (WGS) entry which is preliminary data.</text>
</comment>